<reference evidence="1" key="1">
    <citation type="journal article" date="2020" name="Stud. Mycol.">
        <title>101 Dothideomycetes genomes: a test case for predicting lifestyles and emergence of pathogens.</title>
        <authorList>
            <person name="Haridas S."/>
            <person name="Albert R."/>
            <person name="Binder M."/>
            <person name="Bloem J."/>
            <person name="Labutti K."/>
            <person name="Salamov A."/>
            <person name="Andreopoulos B."/>
            <person name="Baker S."/>
            <person name="Barry K."/>
            <person name="Bills G."/>
            <person name="Bluhm B."/>
            <person name="Cannon C."/>
            <person name="Castanera R."/>
            <person name="Culley D."/>
            <person name="Daum C."/>
            <person name="Ezra D."/>
            <person name="Gonzalez J."/>
            <person name="Henrissat B."/>
            <person name="Kuo A."/>
            <person name="Liang C."/>
            <person name="Lipzen A."/>
            <person name="Lutzoni F."/>
            <person name="Magnuson J."/>
            <person name="Mondo S."/>
            <person name="Nolan M."/>
            <person name="Ohm R."/>
            <person name="Pangilinan J."/>
            <person name="Park H.-J."/>
            <person name="Ramirez L."/>
            <person name="Alfaro M."/>
            <person name="Sun H."/>
            <person name="Tritt A."/>
            <person name="Yoshinaga Y."/>
            <person name="Zwiers L.-H."/>
            <person name="Turgeon B."/>
            <person name="Goodwin S."/>
            <person name="Spatafora J."/>
            <person name="Crous P."/>
            <person name="Grigoriev I."/>
        </authorList>
    </citation>
    <scope>NUCLEOTIDE SEQUENCE</scope>
    <source>
        <strain evidence="1">CBS 161.51</strain>
    </source>
</reference>
<gene>
    <name evidence="1" type="ORF">EJ02DRAFT_163886</name>
</gene>
<organism evidence="1 2">
    <name type="scientific">Clathrospora elynae</name>
    <dbReference type="NCBI Taxonomy" id="706981"/>
    <lineage>
        <taxon>Eukaryota</taxon>
        <taxon>Fungi</taxon>
        <taxon>Dikarya</taxon>
        <taxon>Ascomycota</taxon>
        <taxon>Pezizomycotina</taxon>
        <taxon>Dothideomycetes</taxon>
        <taxon>Pleosporomycetidae</taxon>
        <taxon>Pleosporales</taxon>
        <taxon>Diademaceae</taxon>
        <taxon>Clathrospora</taxon>
    </lineage>
</organism>
<sequence>MCQLSKLDNGMFDTTPKNDQQRLLVARNANQSPLLRLPSELRELICNFTLAGNIIKPAYASRRWAIRPPKHRFSLLRVCRQIYAETASLPYSLSTFSFSTIYRYQEFCDVWYHDAKEKKRLIHFVQVGVDPLDLYGFAEEEEQTEEELEQGWEEEDYHLFRFTTFPALERLDFLVARTTVEDVDEGEGEQSGYVGGERSFSASEVSDAMENMSKVMKDKKPSVRVGCKEFPDGKAMKTYWEITTTESN</sequence>
<name>A0A6A5T0G6_9PLEO</name>
<dbReference type="AlphaFoldDB" id="A0A6A5T0G6"/>
<dbReference type="PANTHER" id="PTHR38790">
    <property type="entry name" value="2EXR DOMAIN-CONTAINING PROTEIN-RELATED"/>
    <property type="match status" value="1"/>
</dbReference>
<dbReference type="EMBL" id="ML976033">
    <property type="protein sequence ID" value="KAF1942647.1"/>
    <property type="molecule type" value="Genomic_DNA"/>
</dbReference>
<keyword evidence="2" id="KW-1185">Reference proteome</keyword>
<proteinExistence type="predicted"/>
<protein>
    <submittedName>
        <fullName evidence="1">Uncharacterized protein</fullName>
    </submittedName>
</protein>
<dbReference type="Proteomes" id="UP000800038">
    <property type="component" value="Unassembled WGS sequence"/>
</dbReference>
<accession>A0A6A5T0G6</accession>
<dbReference type="PANTHER" id="PTHR38790:SF4">
    <property type="entry name" value="2EXR DOMAIN-CONTAINING PROTEIN"/>
    <property type="match status" value="1"/>
</dbReference>
<evidence type="ECO:0000313" key="1">
    <source>
        <dbReference type="EMBL" id="KAF1942647.1"/>
    </source>
</evidence>
<evidence type="ECO:0000313" key="2">
    <source>
        <dbReference type="Proteomes" id="UP000800038"/>
    </source>
</evidence>
<dbReference type="OrthoDB" id="5413827at2759"/>